<feature type="region of interest" description="Disordered" evidence="1">
    <location>
        <begin position="1"/>
        <end position="59"/>
    </location>
</feature>
<feature type="domain" description="DUF7730" evidence="2">
    <location>
        <begin position="222"/>
        <end position="289"/>
    </location>
</feature>
<dbReference type="RefSeq" id="XP_020129230.1">
    <property type="nucleotide sequence ID" value="XM_020274679.1"/>
</dbReference>
<feature type="compositionally biased region" description="Pro residues" evidence="1">
    <location>
        <begin position="29"/>
        <end position="40"/>
    </location>
</feature>
<sequence>MANDDDASAGPSITDSLPALPAQSLRRPLTPPPPPPPMSPSPSASSPHTPDDNDDVATSKSPFFQRLPAELRRMILVAAFGARVVHMDLIFATPLEKRKKKAKAAQQQQQQQQQPDDVAAHGGLLLDRSGRRVLRRPRGGGGKGDEDVEAWRWWGCVCHRNPPPPSSSSSPLRRQQQHRPGRNDDEEEEEEDGKVPLWKDGCTRGWAPACERWPGALPDRCRVGAMGWLRACRRAYAEGVDVLYATNTLHVASMPLLLHMPRLLLPRARERVAAVELKWDLHRQGMYPVGGVYEGSLERTFGGLVEAVPVALPNVRGLYLSVTGGLVHVEPGVVVGEVVDEVERMLFGRVDGMVARLFGQRLRECTVEVPSGTFDALAVKTRGETFPWSMRRFWRPLLLPAAGDESGRAGVERGYWVKRGQEIAPLACMAF</sequence>
<evidence type="ECO:0000259" key="2">
    <source>
        <dbReference type="Pfam" id="PF24864"/>
    </source>
</evidence>
<dbReference type="InterPro" id="IPR056632">
    <property type="entry name" value="DUF7730"/>
</dbReference>
<gene>
    <name evidence="3" type="ORF">BKCO1_340006</name>
</gene>
<evidence type="ECO:0000256" key="1">
    <source>
        <dbReference type="SAM" id="MobiDB-lite"/>
    </source>
</evidence>
<feature type="domain" description="DUF7730" evidence="2">
    <location>
        <begin position="59"/>
        <end position="114"/>
    </location>
</feature>
<comment type="caution">
    <text evidence="3">The sequence shown here is derived from an EMBL/GenBank/DDBJ whole genome shotgun (WGS) entry which is preliminary data.</text>
</comment>
<organism evidence="3 4">
    <name type="scientific">Diplodia corticola</name>
    <dbReference type="NCBI Taxonomy" id="236234"/>
    <lineage>
        <taxon>Eukaryota</taxon>
        <taxon>Fungi</taxon>
        <taxon>Dikarya</taxon>
        <taxon>Ascomycota</taxon>
        <taxon>Pezizomycotina</taxon>
        <taxon>Dothideomycetes</taxon>
        <taxon>Dothideomycetes incertae sedis</taxon>
        <taxon>Botryosphaeriales</taxon>
        <taxon>Botryosphaeriaceae</taxon>
        <taxon>Diplodia</taxon>
    </lineage>
</organism>
<dbReference type="PANTHER" id="PTHR38790:SF4">
    <property type="entry name" value="2EXR DOMAIN-CONTAINING PROTEIN"/>
    <property type="match status" value="1"/>
</dbReference>
<feature type="region of interest" description="Disordered" evidence="1">
    <location>
        <begin position="162"/>
        <end position="197"/>
    </location>
</feature>
<proteinExistence type="predicted"/>
<dbReference type="EMBL" id="MNUE01000034">
    <property type="protein sequence ID" value="OJD32970.1"/>
    <property type="molecule type" value="Genomic_DNA"/>
</dbReference>
<dbReference type="OrthoDB" id="515692at2759"/>
<protein>
    <recommendedName>
        <fullName evidence="2">DUF7730 domain-containing protein</fullName>
    </recommendedName>
</protein>
<accession>A0A1J9QY92</accession>
<dbReference type="Pfam" id="PF24864">
    <property type="entry name" value="DUF7730"/>
    <property type="match status" value="2"/>
</dbReference>
<dbReference type="STRING" id="236234.A0A1J9QY92"/>
<evidence type="ECO:0000313" key="4">
    <source>
        <dbReference type="Proteomes" id="UP000183809"/>
    </source>
</evidence>
<name>A0A1J9QY92_9PEZI</name>
<evidence type="ECO:0000313" key="3">
    <source>
        <dbReference type="EMBL" id="OJD32970.1"/>
    </source>
</evidence>
<dbReference type="AlphaFoldDB" id="A0A1J9QY92"/>
<dbReference type="Proteomes" id="UP000183809">
    <property type="component" value="Unassembled WGS sequence"/>
</dbReference>
<reference evidence="3 4" key="1">
    <citation type="submission" date="2016-10" db="EMBL/GenBank/DDBJ databases">
        <title>Proteomics and genomics reveal pathogen-plant mechanisms compatible with a hemibiotrophic lifestyle of Diplodia corticola.</title>
        <authorList>
            <person name="Fernandes I."/>
            <person name="De Jonge R."/>
            <person name="Van De Peer Y."/>
            <person name="Devreese B."/>
            <person name="Alves A."/>
            <person name="Esteves A.C."/>
        </authorList>
    </citation>
    <scope>NUCLEOTIDE SEQUENCE [LARGE SCALE GENOMIC DNA]</scope>
    <source>
        <strain evidence="3 4">CBS 112549</strain>
    </source>
</reference>
<dbReference type="PANTHER" id="PTHR38790">
    <property type="entry name" value="2EXR DOMAIN-CONTAINING PROTEIN-RELATED"/>
    <property type="match status" value="1"/>
</dbReference>
<dbReference type="GeneID" id="31014940"/>
<keyword evidence="4" id="KW-1185">Reference proteome</keyword>